<dbReference type="EMBL" id="BEYU01000169">
    <property type="protein sequence ID" value="GBG33783.1"/>
    <property type="molecule type" value="Genomic_DNA"/>
</dbReference>
<dbReference type="OrthoDB" id="197206at2759"/>
<feature type="transmembrane region" description="Helical" evidence="3">
    <location>
        <begin position="209"/>
        <end position="227"/>
    </location>
</feature>
<sequence>MARDKLRGEVAPMADVAGSSAEVSTVDSGDTSQDSLRRRILRLANYQRGFQFKLQRIRPRSSFKDDDDEYEVATTEIQTCVKASFAAPQFAVLALYMLLAVHATLLYEYLGAPLAYLAFFTALARSIDVFTDPIMSWISDATRWRWGRRLPYMVGGCLFYGTAIILLLGVGVIRPTDDTATCALNGTDTDGSNLYTLVGGNNEDDKTLYAYWYGATFVFFYLCDTVCNVPYNALGPELSDSSEARQGLYFAQSILGFLGTLIGAITPPLLETAGLSKEWAFFVTGAFFAVYYVSAVGNLAANVAERVEGFQGQAAVPLVPSVLRSFGNAPFRVLLASWFIDSIGWYSLASILPFYVKYYLQPSKAGIEFMTDEIFLGFALGALFISAIIGTPFWGFVARRFGRYRAWLAYNLFNGLSNGLYIIVQPQDWKTAIVVTVFNGIPFGGKFLSDANLADTIDYDELSSGAGERREAQFTVFSSLVPKLVAIPAQALPLAIISALGFIESSTGCDADGETTTLAAEQNETVKFAIQLIFAFFPTFTNIVSFVVKLRYPITTSKDLALISAGISLHQRGIAAEDPLTGMLLMSPKDLTEEDKALGVSFDHFYASEQRKIYLNDGNVGAILWGLGGQLGMIGVCVACSLYGVISTFSLLDDTALSWAPCFLQVVFGMTLMLFAFTLMRFREALRVRHTPFKKHFMRRWIKKSQGRLFDDDEDGGAQNPLLSNPQLVLQRLRADSGLSDDEEEGGGAQAIEARRAAFQRNKSYYPPTGYVGSTRNLVQHNEEERERFIRRILSDKSLDNDEA</sequence>
<feature type="transmembrane region" description="Helical" evidence="3">
    <location>
        <begin position="150"/>
        <end position="173"/>
    </location>
</feature>
<feature type="compositionally biased region" description="Polar residues" evidence="2">
    <location>
        <begin position="21"/>
        <end position="31"/>
    </location>
</feature>
<keyword evidence="5" id="KW-1185">Reference proteome</keyword>
<feature type="transmembrane region" description="Helical" evidence="3">
    <location>
        <begin position="484"/>
        <end position="503"/>
    </location>
</feature>
<feature type="transmembrane region" description="Helical" evidence="3">
    <location>
        <begin position="375"/>
        <end position="397"/>
    </location>
</feature>
<dbReference type="GO" id="GO:0008643">
    <property type="term" value="P:carbohydrate transport"/>
    <property type="evidence" value="ECO:0007669"/>
    <property type="project" value="InterPro"/>
</dbReference>
<dbReference type="InParanoid" id="A0A2R5GYH8"/>
<accession>A0A2R5GYH8</accession>
<feature type="transmembrane region" description="Helical" evidence="3">
    <location>
        <begin position="279"/>
        <end position="301"/>
    </location>
</feature>
<feature type="transmembrane region" description="Helical" evidence="3">
    <location>
        <begin position="333"/>
        <end position="355"/>
    </location>
</feature>
<evidence type="ECO:0000256" key="2">
    <source>
        <dbReference type="SAM" id="MobiDB-lite"/>
    </source>
</evidence>
<dbReference type="Pfam" id="PF13347">
    <property type="entry name" value="MFS_2"/>
    <property type="match status" value="1"/>
</dbReference>
<feature type="transmembrane region" description="Helical" evidence="3">
    <location>
        <begin position="658"/>
        <end position="680"/>
    </location>
</feature>
<protein>
    <submittedName>
        <fullName evidence="4">Sodium-dependent lysophosphatidylcholine symporter 1-B</fullName>
    </submittedName>
</protein>
<dbReference type="GO" id="GO:0015293">
    <property type="term" value="F:symporter activity"/>
    <property type="evidence" value="ECO:0007669"/>
    <property type="project" value="InterPro"/>
</dbReference>
<keyword evidence="3" id="KW-0472">Membrane</keyword>
<comment type="caution">
    <text evidence="4">The sequence shown here is derived from an EMBL/GenBank/DDBJ whole genome shotgun (WGS) entry which is preliminary data.</text>
</comment>
<keyword evidence="3" id="KW-0812">Transmembrane</keyword>
<organism evidence="4 5">
    <name type="scientific">Hondaea fermentalgiana</name>
    <dbReference type="NCBI Taxonomy" id="2315210"/>
    <lineage>
        <taxon>Eukaryota</taxon>
        <taxon>Sar</taxon>
        <taxon>Stramenopiles</taxon>
        <taxon>Bigyra</taxon>
        <taxon>Labyrinthulomycetes</taxon>
        <taxon>Thraustochytrida</taxon>
        <taxon>Thraustochytriidae</taxon>
        <taxon>Hondaea</taxon>
    </lineage>
</organism>
<dbReference type="AlphaFoldDB" id="A0A2R5GYH8"/>
<name>A0A2R5GYH8_9STRA</name>
<gene>
    <name evidence="4" type="ORF">FCC1311_100062</name>
</gene>
<feature type="transmembrane region" description="Helical" evidence="3">
    <location>
        <begin position="248"/>
        <end position="267"/>
    </location>
</feature>
<reference evidence="4 5" key="1">
    <citation type="submission" date="2017-12" db="EMBL/GenBank/DDBJ databases">
        <title>Sequencing, de novo assembly and annotation of complete genome of a new Thraustochytrid species, strain FCC1311.</title>
        <authorList>
            <person name="Sedici K."/>
            <person name="Godart F."/>
            <person name="Aiese Cigliano R."/>
            <person name="Sanseverino W."/>
            <person name="Barakat M."/>
            <person name="Ortet P."/>
            <person name="Marechal E."/>
            <person name="Cagnac O."/>
            <person name="Amato A."/>
        </authorList>
    </citation>
    <scope>NUCLEOTIDE SEQUENCE [LARGE SCALE GENOMIC DNA]</scope>
</reference>
<feature type="transmembrane region" description="Helical" evidence="3">
    <location>
        <begin position="90"/>
        <end position="110"/>
    </location>
</feature>
<feature type="region of interest" description="Disordered" evidence="2">
    <location>
        <begin position="1"/>
        <end position="31"/>
    </location>
</feature>
<dbReference type="PANTHER" id="PTHR11328">
    <property type="entry name" value="MAJOR FACILITATOR SUPERFAMILY DOMAIN-CONTAINING PROTEIN"/>
    <property type="match status" value="1"/>
</dbReference>
<evidence type="ECO:0000313" key="4">
    <source>
        <dbReference type="EMBL" id="GBG33783.1"/>
    </source>
</evidence>
<dbReference type="GO" id="GO:0005886">
    <property type="term" value="C:plasma membrane"/>
    <property type="evidence" value="ECO:0007669"/>
    <property type="project" value="TreeGrafter"/>
</dbReference>
<feature type="transmembrane region" description="Helical" evidence="3">
    <location>
        <begin position="620"/>
        <end position="646"/>
    </location>
</feature>
<dbReference type="SUPFAM" id="SSF103473">
    <property type="entry name" value="MFS general substrate transporter"/>
    <property type="match status" value="1"/>
</dbReference>
<dbReference type="PANTHER" id="PTHR11328:SF24">
    <property type="entry name" value="MAJOR FACILITATOR SUPERFAMILY (MFS) PROFILE DOMAIN-CONTAINING PROTEIN"/>
    <property type="match status" value="1"/>
</dbReference>
<evidence type="ECO:0000313" key="5">
    <source>
        <dbReference type="Proteomes" id="UP000241890"/>
    </source>
</evidence>
<dbReference type="Gene3D" id="1.20.1250.20">
    <property type="entry name" value="MFS general substrate transporter like domains"/>
    <property type="match status" value="2"/>
</dbReference>
<feature type="transmembrane region" description="Helical" evidence="3">
    <location>
        <begin position="116"/>
        <end position="138"/>
    </location>
</feature>
<dbReference type="InterPro" id="IPR036259">
    <property type="entry name" value="MFS_trans_sf"/>
</dbReference>
<dbReference type="Proteomes" id="UP000241890">
    <property type="component" value="Unassembled WGS sequence"/>
</dbReference>
<keyword evidence="3" id="KW-1133">Transmembrane helix</keyword>
<evidence type="ECO:0000256" key="1">
    <source>
        <dbReference type="ARBA" id="ARBA00008335"/>
    </source>
</evidence>
<evidence type="ECO:0000256" key="3">
    <source>
        <dbReference type="SAM" id="Phobius"/>
    </source>
</evidence>
<comment type="similarity">
    <text evidence="1">Belongs to the major facilitator superfamily.</text>
</comment>
<feature type="transmembrane region" description="Helical" evidence="3">
    <location>
        <begin position="528"/>
        <end position="548"/>
    </location>
</feature>
<dbReference type="InterPro" id="IPR039672">
    <property type="entry name" value="MFS_2"/>
</dbReference>
<proteinExistence type="inferred from homology"/>